<evidence type="ECO:0000256" key="1">
    <source>
        <dbReference type="ARBA" id="ARBA00004651"/>
    </source>
</evidence>
<evidence type="ECO:0000313" key="10">
    <source>
        <dbReference type="Proteomes" id="UP001240171"/>
    </source>
</evidence>
<keyword evidence="4" id="KW-1003">Cell membrane</keyword>
<evidence type="ECO:0000256" key="2">
    <source>
        <dbReference type="ARBA" id="ARBA00009773"/>
    </source>
</evidence>
<keyword evidence="6 8" id="KW-1133">Transmembrane helix</keyword>
<feature type="transmembrane region" description="Helical" evidence="8">
    <location>
        <begin position="153"/>
        <end position="179"/>
    </location>
</feature>
<evidence type="ECO:0000256" key="5">
    <source>
        <dbReference type="ARBA" id="ARBA00022692"/>
    </source>
</evidence>
<evidence type="ECO:0000313" key="9">
    <source>
        <dbReference type="EMBL" id="MDO7907195.1"/>
    </source>
</evidence>
<comment type="similarity">
    <text evidence="2">Belongs to the autoinducer-2 exporter (AI-2E) (TC 2.A.86) family.</text>
</comment>
<keyword evidence="3" id="KW-0813">Transport</keyword>
<evidence type="ECO:0000256" key="7">
    <source>
        <dbReference type="ARBA" id="ARBA00023136"/>
    </source>
</evidence>
<keyword evidence="5 8" id="KW-0812">Transmembrane</keyword>
<gene>
    <name evidence="9" type="ORF">Q5741_12320</name>
</gene>
<protein>
    <submittedName>
        <fullName evidence="9">AI-2E family transporter</fullName>
    </submittedName>
</protein>
<evidence type="ECO:0000256" key="6">
    <source>
        <dbReference type="ARBA" id="ARBA00022989"/>
    </source>
</evidence>
<dbReference type="Proteomes" id="UP001240171">
    <property type="component" value="Unassembled WGS sequence"/>
</dbReference>
<evidence type="ECO:0000256" key="8">
    <source>
        <dbReference type="SAM" id="Phobius"/>
    </source>
</evidence>
<sequence>MMQSNFFRISLGIIMLLVIIYLGSTVGFIFQPLISLVHLTLVPVLLALFFYYLLRPVVNYLEKQRIKRAISIILIYLVIIAIIVGFSMGVWPTLRTQITNFVMNAPELINNLTDQLKEWQKNRFIAGLLPEGSDPLSQLSEALNRGLVLASDYLSGIFSFVSTFVIVIATFPIILYYMLKEGDKFSKSLLHVIPKRYHKDGREVMAEIDEALGSFIVGRVLINVALGIMMYIGFLIIGLPYALLLTVVSVILNFIPYVGAILAAIPVVIIGFIESPSMAIWSLVVIVVAQQLQDNLLSPIVYGKQLDIHPLTTVILLLLGGDLGGILGIIIVIPLYMVIKIIIRKVYQLFLERKMEDIMD</sequence>
<feature type="transmembrane region" description="Helical" evidence="8">
    <location>
        <begin position="74"/>
        <end position="94"/>
    </location>
</feature>
<keyword evidence="7 8" id="KW-0472">Membrane</keyword>
<dbReference type="InterPro" id="IPR002549">
    <property type="entry name" value="AI-2E-like"/>
</dbReference>
<keyword evidence="10" id="KW-1185">Reference proteome</keyword>
<organism evidence="9 10">
    <name type="scientific">Paenibacillus lacisoli</name>
    <dbReference type="NCBI Taxonomy" id="3064525"/>
    <lineage>
        <taxon>Bacteria</taxon>
        <taxon>Bacillati</taxon>
        <taxon>Bacillota</taxon>
        <taxon>Bacilli</taxon>
        <taxon>Bacillales</taxon>
        <taxon>Paenibacillaceae</taxon>
        <taxon>Paenibacillus</taxon>
    </lineage>
</organism>
<dbReference type="PANTHER" id="PTHR21716:SF53">
    <property type="entry name" value="PERMEASE PERM-RELATED"/>
    <property type="match status" value="1"/>
</dbReference>
<dbReference type="EMBL" id="JAUQTB010000006">
    <property type="protein sequence ID" value="MDO7907195.1"/>
    <property type="molecule type" value="Genomic_DNA"/>
</dbReference>
<reference evidence="9 10" key="1">
    <citation type="submission" date="2023-07" db="EMBL/GenBank/DDBJ databases">
        <title>Paenibacillus sp. JX-17 nov. isolated from soil.</title>
        <authorList>
            <person name="Wan Y."/>
            <person name="Liu B."/>
        </authorList>
    </citation>
    <scope>NUCLEOTIDE SEQUENCE [LARGE SCALE GENOMIC DNA]</scope>
    <source>
        <strain evidence="9 10">JX-17</strain>
    </source>
</reference>
<feature type="transmembrane region" description="Helical" evidence="8">
    <location>
        <begin position="314"/>
        <end position="339"/>
    </location>
</feature>
<accession>A0ABT9CEA0</accession>
<dbReference type="PANTHER" id="PTHR21716">
    <property type="entry name" value="TRANSMEMBRANE PROTEIN"/>
    <property type="match status" value="1"/>
</dbReference>
<feature type="transmembrane region" description="Helical" evidence="8">
    <location>
        <begin position="36"/>
        <end position="54"/>
    </location>
</feature>
<dbReference type="Pfam" id="PF01594">
    <property type="entry name" value="AI-2E_transport"/>
    <property type="match status" value="1"/>
</dbReference>
<evidence type="ECO:0000256" key="3">
    <source>
        <dbReference type="ARBA" id="ARBA00022448"/>
    </source>
</evidence>
<proteinExistence type="inferred from homology"/>
<dbReference type="RefSeq" id="WP_305024400.1">
    <property type="nucleotide sequence ID" value="NZ_JAUQTB010000006.1"/>
</dbReference>
<comment type="subcellular location">
    <subcellularLocation>
        <location evidence="1">Cell membrane</location>
        <topology evidence="1">Multi-pass membrane protein</topology>
    </subcellularLocation>
</comment>
<feature type="transmembrane region" description="Helical" evidence="8">
    <location>
        <begin position="7"/>
        <end position="30"/>
    </location>
</feature>
<evidence type="ECO:0000256" key="4">
    <source>
        <dbReference type="ARBA" id="ARBA00022475"/>
    </source>
</evidence>
<feature type="transmembrane region" description="Helical" evidence="8">
    <location>
        <begin position="220"/>
        <end position="242"/>
    </location>
</feature>
<comment type="caution">
    <text evidence="9">The sequence shown here is derived from an EMBL/GenBank/DDBJ whole genome shotgun (WGS) entry which is preliminary data.</text>
</comment>
<name>A0ABT9CEA0_9BACL</name>